<dbReference type="Proteomes" id="UP000287144">
    <property type="component" value="Unassembled WGS sequence"/>
</dbReference>
<dbReference type="AlphaFoldDB" id="A0A428S6M8"/>
<gene>
    <name evidence="2" type="ORF">CEP52_016134</name>
</gene>
<evidence type="ECO:0000313" key="2">
    <source>
        <dbReference type="EMBL" id="RSL85477.1"/>
    </source>
</evidence>
<dbReference type="EMBL" id="NKCK01000320">
    <property type="protein sequence ID" value="RSL85477.1"/>
    <property type="molecule type" value="Genomic_DNA"/>
</dbReference>
<accession>A0A428S6M8</accession>
<keyword evidence="3" id="KW-1185">Reference proteome</keyword>
<feature type="region of interest" description="Disordered" evidence="1">
    <location>
        <begin position="27"/>
        <end position="144"/>
    </location>
</feature>
<evidence type="ECO:0000256" key="1">
    <source>
        <dbReference type="SAM" id="MobiDB-lite"/>
    </source>
</evidence>
<organism evidence="2 3">
    <name type="scientific">Fusarium oligoseptatum</name>
    <dbReference type="NCBI Taxonomy" id="2604345"/>
    <lineage>
        <taxon>Eukaryota</taxon>
        <taxon>Fungi</taxon>
        <taxon>Dikarya</taxon>
        <taxon>Ascomycota</taxon>
        <taxon>Pezizomycotina</taxon>
        <taxon>Sordariomycetes</taxon>
        <taxon>Hypocreomycetidae</taxon>
        <taxon>Hypocreales</taxon>
        <taxon>Nectriaceae</taxon>
        <taxon>Fusarium</taxon>
        <taxon>Fusarium solani species complex</taxon>
    </lineage>
</organism>
<sequence length="166" mass="18986">MMSEEYYNSWEEPSEYPRIPNVYEPIPGVPSGNAHNAHNAHNTNTQPLNRDETKAIAIKLNVSNRRQSTSLGQVPDLENWPDHRSLENDQATSSVAAQLGTSYPWSDDSFRRHPNPPNPPQRETDEQRQAKRQSSFEKWMNAGDRIFCHSQKATTHTRPSHEALRA</sequence>
<protein>
    <submittedName>
        <fullName evidence="2">Uncharacterized protein</fullName>
    </submittedName>
</protein>
<evidence type="ECO:0000313" key="3">
    <source>
        <dbReference type="Proteomes" id="UP000287144"/>
    </source>
</evidence>
<reference evidence="2 3" key="1">
    <citation type="submission" date="2017-06" db="EMBL/GenBank/DDBJ databases">
        <title>Comparative genomic analysis of Ambrosia Fusariam Clade fungi.</title>
        <authorList>
            <person name="Stajich J.E."/>
            <person name="Carrillo J."/>
            <person name="Kijimoto T."/>
            <person name="Eskalen A."/>
            <person name="O'Donnell K."/>
            <person name="Kasson M."/>
        </authorList>
    </citation>
    <scope>NUCLEOTIDE SEQUENCE [LARGE SCALE GENOMIC DNA]</scope>
    <source>
        <strain evidence="2 3">NRRL62579</strain>
    </source>
</reference>
<feature type="compositionally biased region" description="Low complexity" evidence="1">
    <location>
        <begin position="33"/>
        <end position="45"/>
    </location>
</feature>
<feature type="compositionally biased region" description="Polar residues" evidence="1">
    <location>
        <begin position="88"/>
        <end position="104"/>
    </location>
</feature>
<proteinExistence type="predicted"/>
<name>A0A428S6M8_9HYPO</name>
<comment type="caution">
    <text evidence="2">The sequence shown here is derived from an EMBL/GenBank/DDBJ whole genome shotgun (WGS) entry which is preliminary data.</text>
</comment>
<feature type="compositionally biased region" description="Polar residues" evidence="1">
    <location>
        <begin position="61"/>
        <end position="72"/>
    </location>
</feature>